<sequence length="105" mass="11781">MFCCLQVAQFKSGDRMLRVVVFISLSSPSCPIFLAQPESKIREDEGSRSFIGLAINPFLQGFSDSFYSISPIASSLLSIVMDHRKLLLRILSMNSIWNYKLEGSV</sequence>
<evidence type="ECO:0000313" key="2">
    <source>
        <dbReference type="Proteomes" id="UP000324800"/>
    </source>
</evidence>
<name>A0A5J4U087_9EUKA</name>
<dbReference type="AlphaFoldDB" id="A0A5J4U087"/>
<gene>
    <name evidence="1" type="ORF">EZS28_041379</name>
</gene>
<evidence type="ECO:0000313" key="1">
    <source>
        <dbReference type="EMBL" id="KAA6363095.1"/>
    </source>
</evidence>
<proteinExistence type="predicted"/>
<dbReference type="EMBL" id="SNRW01023333">
    <property type="protein sequence ID" value="KAA6363095.1"/>
    <property type="molecule type" value="Genomic_DNA"/>
</dbReference>
<protein>
    <submittedName>
        <fullName evidence="1">Uncharacterized protein</fullName>
    </submittedName>
</protein>
<accession>A0A5J4U087</accession>
<reference evidence="1 2" key="1">
    <citation type="submission" date="2019-03" db="EMBL/GenBank/DDBJ databases">
        <title>Single cell metagenomics reveals metabolic interactions within the superorganism composed of flagellate Streblomastix strix and complex community of Bacteroidetes bacteria on its surface.</title>
        <authorList>
            <person name="Treitli S.C."/>
            <person name="Kolisko M."/>
            <person name="Husnik F."/>
            <person name="Keeling P."/>
            <person name="Hampl V."/>
        </authorList>
    </citation>
    <scope>NUCLEOTIDE SEQUENCE [LARGE SCALE GENOMIC DNA]</scope>
    <source>
        <strain evidence="1">ST1C</strain>
    </source>
</reference>
<comment type="caution">
    <text evidence="1">The sequence shown here is derived from an EMBL/GenBank/DDBJ whole genome shotgun (WGS) entry which is preliminary data.</text>
</comment>
<dbReference type="Proteomes" id="UP000324800">
    <property type="component" value="Unassembled WGS sequence"/>
</dbReference>
<organism evidence="1 2">
    <name type="scientific">Streblomastix strix</name>
    <dbReference type="NCBI Taxonomy" id="222440"/>
    <lineage>
        <taxon>Eukaryota</taxon>
        <taxon>Metamonada</taxon>
        <taxon>Preaxostyla</taxon>
        <taxon>Oxymonadida</taxon>
        <taxon>Streblomastigidae</taxon>
        <taxon>Streblomastix</taxon>
    </lineage>
</organism>